<protein>
    <submittedName>
        <fullName evidence="3">SCPU domain-containing protein</fullName>
    </submittedName>
</protein>
<dbReference type="PANTHER" id="PTHR37089">
    <property type="entry name" value="PROTEIN U-RELATED"/>
    <property type="match status" value="1"/>
</dbReference>
<dbReference type="RefSeq" id="WP_142817081.1">
    <property type="nucleotide sequence ID" value="NZ_CP035503.1"/>
</dbReference>
<feature type="domain" description="Spore coat protein U/FanG" evidence="2">
    <location>
        <begin position="25"/>
        <end position="167"/>
    </location>
</feature>
<feature type="signal peptide" evidence="1">
    <location>
        <begin position="1"/>
        <end position="21"/>
    </location>
</feature>
<feature type="chain" id="PRO_5021938219" evidence="1">
    <location>
        <begin position="22"/>
        <end position="171"/>
    </location>
</feature>
<gene>
    <name evidence="3" type="ORF">EUB48_00740</name>
</gene>
<sequence length="171" mass="17510">MNTRPIAGLAMTALLAGVAHAGPAVATFRVQMTVASSCAVTLAPTAIDLGTVTTQSSAVNYNGSTTLKVNCSKKTPFYIGLAPSDGNRNGKGAMLGARAGNGAQVPYTLYSNAALTRVWGNTATSTRRGNGVAGTGMAAADAVSFPVYAKVTNVNFMPDRYADTVTVSIHY</sequence>
<organism evidence="3 4">
    <name type="scientific">Rhodoferax sediminis</name>
    <dbReference type="NCBI Taxonomy" id="2509614"/>
    <lineage>
        <taxon>Bacteria</taxon>
        <taxon>Pseudomonadati</taxon>
        <taxon>Pseudomonadota</taxon>
        <taxon>Betaproteobacteria</taxon>
        <taxon>Burkholderiales</taxon>
        <taxon>Comamonadaceae</taxon>
        <taxon>Rhodoferax</taxon>
    </lineage>
</organism>
<dbReference type="EMBL" id="CP035503">
    <property type="protein sequence ID" value="QDL35983.1"/>
    <property type="molecule type" value="Genomic_DNA"/>
</dbReference>
<keyword evidence="4" id="KW-1185">Reference proteome</keyword>
<evidence type="ECO:0000313" key="4">
    <source>
        <dbReference type="Proteomes" id="UP000316798"/>
    </source>
</evidence>
<evidence type="ECO:0000256" key="1">
    <source>
        <dbReference type="SAM" id="SignalP"/>
    </source>
</evidence>
<dbReference type="OrthoDB" id="6505076at2"/>
<dbReference type="Pfam" id="PF05229">
    <property type="entry name" value="SCPU"/>
    <property type="match status" value="1"/>
</dbReference>
<dbReference type="InterPro" id="IPR007893">
    <property type="entry name" value="Spore_coat_U/FanG"/>
</dbReference>
<evidence type="ECO:0000313" key="3">
    <source>
        <dbReference type="EMBL" id="QDL35983.1"/>
    </source>
</evidence>
<keyword evidence="1" id="KW-0732">Signal</keyword>
<name>A0A515D6E0_9BURK</name>
<dbReference type="AlphaFoldDB" id="A0A515D6E0"/>
<dbReference type="InterPro" id="IPR053167">
    <property type="entry name" value="Spore_coat_component"/>
</dbReference>
<dbReference type="Proteomes" id="UP000316798">
    <property type="component" value="Chromosome"/>
</dbReference>
<reference evidence="3 4" key="1">
    <citation type="submission" date="2019-01" db="EMBL/GenBank/DDBJ databases">
        <title>Genomic insights into a novel species Rhodoferax sp.</title>
        <authorList>
            <person name="Jin L."/>
        </authorList>
    </citation>
    <scope>NUCLEOTIDE SEQUENCE [LARGE SCALE GENOMIC DNA]</scope>
    <source>
        <strain evidence="3 4">CHu59-6-5</strain>
    </source>
</reference>
<dbReference type="SMART" id="SM00972">
    <property type="entry name" value="SCPU"/>
    <property type="match status" value="1"/>
</dbReference>
<accession>A0A515D6E0</accession>
<proteinExistence type="predicted"/>
<evidence type="ECO:0000259" key="2">
    <source>
        <dbReference type="Pfam" id="PF05229"/>
    </source>
</evidence>
<dbReference type="KEGG" id="rhf:EUB48_00740"/>